<dbReference type="EMBL" id="WBZC01000004">
    <property type="protein sequence ID" value="KAB3538640.1"/>
    <property type="molecule type" value="Genomic_DNA"/>
</dbReference>
<keyword evidence="4 7" id="KW-0812">Transmembrane</keyword>
<dbReference type="AlphaFoldDB" id="A0A6I0F7K6"/>
<accession>A0A6I0F7K6</accession>
<evidence type="ECO:0000256" key="2">
    <source>
        <dbReference type="ARBA" id="ARBA00022448"/>
    </source>
</evidence>
<dbReference type="Proteomes" id="UP000432715">
    <property type="component" value="Unassembled WGS sequence"/>
</dbReference>
<reference evidence="9 10" key="1">
    <citation type="submission" date="2019-10" db="EMBL/GenBank/DDBJ databases">
        <title>Alkaliphilus serpentinus sp. nov. and Alkaliphilus pronyensis sp. nov., two novel anaerobic alkaliphilic species isolated from the serpentinized-hosted hydrothermal field of the Prony Bay (New Caledonia).</title>
        <authorList>
            <person name="Postec A."/>
        </authorList>
    </citation>
    <scope>NUCLEOTIDE SEQUENCE [LARGE SCALE GENOMIC DNA]</scope>
    <source>
        <strain evidence="9 10">LacV</strain>
    </source>
</reference>
<gene>
    <name evidence="9" type="ORF">F8154_01625</name>
</gene>
<dbReference type="Gene3D" id="1.10.3720.10">
    <property type="entry name" value="MetI-like"/>
    <property type="match status" value="1"/>
</dbReference>
<dbReference type="GO" id="GO:0055085">
    <property type="term" value="P:transmembrane transport"/>
    <property type="evidence" value="ECO:0007669"/>
    <property type="project" value="InterPro"/>
</dbReference>
<proteinExistence type="inferred from homology"/>
<keyword evidence="3" id="KW-1003">Cell membrane</keyword>
<feature type="transmembrane region" description="Helical" evidence="7">
    <location>
        <begin position="134"/>
        <end position="155"/>
    </location>
</feature>
<feature type="domain" description="ABC transmembrane type-1" evidence="8">
    <location>
        <begin position="92"/>
        <end position="289"/>
    </location>
</feature>
<comment type="caution">
    <text evidence="9">The sequence shown here is derived from an EMBL/GenBank/DDBJ whole genome shotgun (WGS) entry which is preliminary data.</text>
</comment>
<feature type="transmembrane region" description="Helical" evidence="7">
    <location>
        <begin position="211"/>
        <end position="232"/>
    </location>
</feature>
<dbReference type="GO" id="GO:0005886">
    <property type="term" value="C:plasma membrane"/>
    <property type="evidence" value="ECO:0007669"/>
    <property type="project" value="UniProtKB-SubCell"/>
</dbReference>
<feature type="transmembrane region" description="Helical" evidence="7">
    <location>
        <begin position="269"/>
        <end position="289"/>
    </location>
</feature>
<evidence type="ECO:0000256" key="6">
    <source>
        <dbReference type="ARBA" id="ARBA00023136"/>
    </source>
</evidence>
<dbReference type="CDD" id="cd06261">
    <property type="entry name" value="TM_PBP2"/>
    <property type="match status" value="1"/>
</dbReference>
<evidence type="ECO:0000256" key="4">
    <source>
        <dbReference type="ARBA" id="ARBA00022692"/>
    </source>
</evidence>
<comment type="subcellular location">
    <subcellularLocation>
        <location evidence="1 7">Cell membrane</location>
        <topology evidence="1 7">Multi-pass membrane protein</topology>
    </subcellularLocation>
</comment>
<dbReference type="InterPro" id="IPR000515">
    <property type="entry name" value="MetI-like"/>
</dbReference>
<protein>
    <submittedName>
        <fullName evidence="9">ABC transporter permease</fullName>
    </submittedName>
</protein>
<keyword evidence="2 7" id="KW-0813">Transport</keyword>
<name>A0A6I0F7K6_9FIRM</name>
<evidence type="ECO:0000259" key="8">
    <source>
        <dbReference type="PROSITE" id="PS50928"/>
    </source>
</evidence>
<dbReference type="PANTHER" id="PTHR43386">
    <property type="entry name" value="OLIGOPEPTIDE TRANSPORT SYSTEM PERMEASE PROTEIN APPC"/>
    <property type="match status" value="1"/>
</dbReference>
<dbReference type="Pfam" id="PF00528">
    <property type="entry name" value="BPD_transp_1"/>
    <property type="match status" value="1"/>
</dbReference>
<dbReference type="NCBIfam" id="NF045476">
    <property type="entry name" value="Opp4C"/>
    <property type="match status" value="1"/>
</dbReference>
<evidence type="ECO:0000256" key="1">
    <source>
        <dbReference type="ARBA" id="ARBA00004651"/>
    </source>
</evidence>
<dbReference type="InterPro" id="IPR050366">
    <property type="entry name" value="BP-dependent_transpt_permease"/>
</dbReference>
<keyword evidence="5 7" id="KW-1133">Transmembrane helix</keyword>
<comment type="similarity">
    <text evidence="7">Belongs to the binding-protein-dependent transport system permease family.</text>
</comment>
<organism evidence="9 10">
    <name type="scientific">Alkaliphilus pronyensis</name>
    <dbReference type="NCBI Taxonomy" id="1482732"/>
    <lineage>
        <taxon>Bacteria</taxon>
        <taxon>Bacillati</taxon>
        <taxon>Bacillota</taxon>
        <taxon>Clostridia</taxon>
        <taxon>Peptostreptococcales</taxon>
        <taxon>Natronincolaceae</taxon>
        <taxon>Alkaliphilus</taxon>
    </lineage>
</organism>
<dbReference type="SUPFAM" id="SSF161098">
    <property type="entry name" value="MetI-like"/>
    <property type="match status" value="1"/>
</dbReference>
<dbReference type="InterPro" id="IPR053523">
    <property type="entry name" value="Oligopeptide_permease_AppC"/>
</dbReference>
<evidence type="ECO:0000313" key="10">
    <source>
        <dbReference type="Proteomes" id="UP000432715"/>
    </source>
</evidence>
<feature type="transmembrane region" description="Helical" evidence="7">
    <location>
        <begin position="161"/>
        <end position="180"/>
    </location>
</feature>
<dbReference type="Pfam" id="PF12911">
    <property type="entry name" value="OppC_N"/>
    <property type="match status" value="1"/>
</dbReference>
<dbReference type="InterPro" id="IPR025966">
    <property type="entry name" value="OppC_N"/>
</dbReference>
<dbReference type="PROSITE" id="PS50928">
    <property type="entry name" value="ABC_TM1"/>
    <property type="match status" value="1"/>
</dbReference>
<evidence type="ECO:0000256" key="7">
    <source>
        <dbReference type="RuleBase" id="RU363032"/>
    </source>
</evidence>
<feature type="transmembrane region" description="Helical" evidence="7">
    <location>
        <begin position="31"/>
        <end position="52"/>
    </location>
</feature>
<evidence type="ECO:0000256" key="5">
    <source>
        <dbReference type="ARBA" id="ARBA00022989"/>
    </source>
</evidence>
<dbReference type="PANTHER" id="PTHR43386:SF1">
    <property type="entry name" value="D,D-DIPEPTIDE TRANSPORT SYSTEM PERMEASE PROTEIN DDPC-RELATED"/>
    <property type="match status" value="1"/>
</dbReference>
<sequence>MIEDSQQQNIPKEQSIGPWKMVWIKFKKKKIALVGVFILVILVLSSVFAPFLTPYGQEEMNFTNINAAPSREHLLGTDNLGRDYLTRLLYGGRISLMVGVISAFISVTLGSTIGGIAGFFGGRIDNVLMRFAEIVMSFPFLPLAITISAVVGADVEPETKMYIVMMIIGGLSWPGLSRIVRGQILSLKEQEFVLAAKALGIPNYKIILKHLIPNTIGYIIVSAALGMAGAIMSESALSFLGLGVVPPTPTWGNMVQNARNLHVLRTRPWLWIPPGIAILAAVMSINLIGDGLRDAIDPKSNN</sequence>
<feature type="transmembrane region" description="Helical" evidence="7">
    <location>
        <begin position="94"/>
        <end position="122"/>
    </location>
</feature>
<evidence type="ECO:0000313" key="9">
    <source>
        <dbReference type="EMBL" id="KAB3538640.1"/>
    </source>
</evidence>
<keyword evidence="10" id="KW-1185">Reference proteome</keyword>
<dbReference type="OrthoDB" id="9783218at2"/>
<evidence type="ECO:0000256" key="3">
    <source>
        <dbReference type="ARBA" id="ARBA00022475"/>
    </source>
</evidence>
<keyword evidence="6 7" id="KW-0472">Membrane</keyword>
<dbReference type="InterPro" id="IPR035906">
    <property type="entry name" value="MetI-like_sf"/>
</dbReference>